<organism evidence="1 2">
    <name type="scientific">Prorocentrum cordatum</name>
    <dbReference type="NCBI Taxonomy" id="2364126"/>
    <lineage>
        <taxon>Eukaryota</taxon>
        <taxon>Sar</taxon>
        <taxon>Alveolata</taxon>
        <taxon>Dinophyceae</taxon>
        <taxon>Prorocentrales</taxon>
        <taxon>Prorocentraceae</taxon>
        <taxon>Prorocentrum</taxon>
    </lineage>
</organism>
<sequence>MVRKGQALADASTTCVGLPVCSKYANRFLKVVLYPILDLILPWPGAKLEITKFVDGLALRLVGTLKQLGATFLAVVKGLKGKSKFVASHVGLTDRVSTELQDVGLQHGTSERWLGADYQPQALRRRTTRAKRLKIARGRWRKAAALKRRGVRVRPVVQQGLKASVAYGASCTGSSPAIMRFGEAKTAAVRAGAGAFRPGTLGRALAIRTDGAEQLRRAPMRAWPCEAWGCAGRHKVMAHAWGRQWPALQRALKSAPDAFDHWRIFKGPAAATMMTAHEIGWIMTDPWHFQVSNELIDIREVSPLEVLRRAEHPIMDRSELTDPVVKYNFRDVVHLRETAASREEQRCRDGDLLHWKWARGLIPDPVGEYVVPTPPDAYTFGDLGGDRVLSGWVATDGCVFCPDVDELSTGGFAAISWDREKNGERQAVFGSVPVSRHTSAHCEIRAVFQ</sequence>
<dbReference type="EMBL" id="CAUYUJ010010115">
    <property type="protein sequence ID" value="CAK0828617.1"/>
    <property type="molecule type" value="Genomic_DNA"/>
</dbReference>
<keyword evidence="2" id="KW-1185">Reference proteome</keyword>
<gene>
    <name evidence="1" type="ORF">PCOR1329_LOCUS27801</name>
</gene>
<proteinExistence type="predicted"/>
<accession>A0ABN9S9P1</accession>
<protein>
    <submittedName>
        <fullName evidence="1">Uncharacterized protein</fullName>
    </submittedName>
</protein>
<evidence type="ECO:0000313" key="2">
    <source>
        <dbReference type="Proteomes" id="UP001189429"/>
    </source>
</evidence>
<name>A0ABN9S9P1_9DINO</name>
<reference evidence="1" key="1">
    <citation type="submission" date="2023-10" db="EMBL/GenBank/DDBJ databases">
        <authorList>
            <person name="Chen Y."/>
            <person name="Shah S."/>
            <person name="Dougan E. K."/>
            <person name="Thang M."/>
            <person name="Chan C."/>
        </authorList>
    </citation>
    <scope>NUCLEOTIDE SEQUENCE [LARGE SCALE GENOMIC DNA]</scope>
</reference>
<evidence type="ECO:0000313" key="1">
    <source>
        <dbReference type="EMBL" id="CAK0828617.1"/>
    </source>
</evidence>
<dbReference type="Proteomes" id="UP001189429">
    <property type="component" value="Unassembled WGS sequence"/>
</dbReference>
<comment type="caution">
    <text evidence="1">The sequence shown here is derived from an EMBL/GenBank/DDBJ whole genome shotgun (WGS) entry which is preliminary data.</text>
</comment>
<feature type="non-terminal residue" evidence="1">
    <location>
        <position position="449"/>
    </location>
</feature>